<evidence type="ECO:0000313" key="3">
    <source>
        <dbReference type="EMBL" id="KAI5348683.1"/>
    </source>
</evidence>
<evidence type="ECO:0000256" key="2">
    <source>
        <dbReference type="SAM" id="Phobius"/>
    </source>
</evidence>
<evidence type="ECO:0000256" key="1">
    <source>
        <dbReference type="SAM" id="MobiDB-lite"/>
    </source>
</evidence>
<gene>
    <name evidence="3" type="ORF">L3X38_001570</name>
</gene>
<evidence type="ECO:0000313" key="4">
    <source>
        <dbReference type="Proteomes" id="UP001054821"/>
    </source>
</evidence>
<protein>
    <submittedName>
        <fullName evidence="3">Uncharacterized protein</fullName>
    </submittedName>
</protein>
<feature type="region of interest" description="Disordered" evidence="1">
    <location>
        <begin position="1"/>
        <end position="30"/>
    </location>
</feature>
<reference evidence="3 4" key="1">
    <citation type="journal article" date="2022" name="G3 (Bethesda)">
        <title>Whole-genome sequence and methylome profiling of the almond [Prunus dulcis (Mill.) D.A. Webb] cultivar 'Nonpareil'.</title>
        <authorList>
            <person name="D'Amico-Willman K.M."/>
            <person name="Ouma W.Z."/>
            <person name="Meulia T."/>
            <person name="Sideli G.M."/>
            <person name="Gradziel T.M."/>
            <person name="Fresnedo-Ramirez J."/>
        </authorList>
    </citation>
    <scope>NUCLEOTIDE SEQUENCE [LARGE SCALE GENOMIC DNA]</scope>
    <source>
        <strain evidence="3">Clone GOH B32 T37-40</strain>
    </source>
</reference>
<feature type="transmembrane region" description="Helical" evidence="2">
    <location>
        <begin position="59"/>
        <end position="78"/>
    </location>
</feature>
<dbReference type="EMBL" id="JAJFAZ020000001">
    <property type="protein sequence ID" value="KAI5348683.1"/>
    <property type="molecule type" value="Genomic_DNA"/>
</dbReference>
<dbReference type="Proteomes" id="UP001054821">
    <property type="component" value="Chromosome 1"/>
</dbReference>
<sequence length="98" mass="10597">MTGASSSSSPSRLPPPAAVVSPENGEEADGVFRSSPPSISFLRPPIPTSEVWFLTYFSYSSYLFGGLGSILSVANSIYELKVGRFWDRDSGHFRSVFG</sequence>
<keyword evidence="2" id="KW-1133">Transmembrane helix</keyword>
<accession>A0AAD4ZKG4</accession>
<keyword evidence="2" id="KW-0812">Transmembrane</keyword>
<keyword evidence="4" id="KW-1185">Reference proteome</keyword>
<dbReference type="AlphaFoldDB" id="A0AAD4ZKG4"/>
<organism evidence="3 4">
    <name type="scientific">Prunus dulcis</name>
    <name type="common">Almond</name>
    <name type="synonym">Amygdalus dulcis</name>
    <dbReference type="NCBI Taxonomy" id="3755"/>
    <lineage>
        <taxon>Eukaryota</taxon>
        <taxon>Viridiplantae</taxon>
        <taxon>Streptophyta</taxon>
        <taxon>Embryophyta</taxon>
        <taxon>Tracheophyta</taxon>
        <taxon>Spermatophyta</taxon>
        <taxon>Magnoliopsida</taxon>
        <taxon>eudicotyledons</taxon>
        <taxon>Gunneridae</taxon>
        <taxon>Pentapetalae</taxon>
        <taxon>rosids</taxon>
        <taxon>fabids</taxon>
        <taxon>Rosales</taxon>
        <taxon>Rosaceae</taxon>
        <taxon>Amygdaloideae</taxon>
        <taxon>Amygdaleae</taxon>
        <taxon>Prunus</taxon>
    </lineage>
</organism>
<proteinExistence type="predicted"/>
<comment type="caution">
    <text evidence="3">The sequence shown here is derived from an EMBL/GenBank/DDBJ whole genome shotgun (WGS) entry which is preliminary data.</text>
</comment>
<name>A0AAD4ZKG4_PRUDU</name>
<keyword evidence="2" id="KW-0472">Membrane</keyword>
<feature type="compositionally biased region" description="Low complexity" evidence="1">
    <location>
        <begin position="1"/>
        <end position="11"/>
    </location>
</feature>